<sequence length="55" mass="6171">AQRVTRNAFCSLVLSGTVLRVPDAENLKIRPEFLPNLLGLFANAFLDRNELEQTV</sequence>
<feature type="non-terminal residue" evidence="1">
    <location>
        <position position="1"/>
    </location>
</feature>
<evidence type="ECO:0000313" key="1">
    <source>
        <dbReference type="EMBL" id="SDH97559.1"/>
    </source>
</evidence>
<organism evidence="1 2">
    <name type="scientific">Vibrio xiamenensis</name>
    <dbReference type="NCBI Taxonomy" id="861298"/>
    <lineage>
        <taxon>Bacteria</taxon>
        <taxon>Pseudomonadati</taxon>
        <taxon>Pseudomonadota</taxon>
        <taxon>Gammaproteobacteria</taxon>
        <taxon>Vibrionales</taxon>
        <taxon>Vibrionaceae</taxon>
        <taxon>Vibrio</taxon>
    </lineage>
</organism>
<keyword evidence="2" id="KW-1185">Reference proteome</keyword>
<dbReference type="EMBL" id="FNDD01000040">
    <property type="protein sequence ID" value="SDH97559.1"/>
    <property type="molecule type" value="Genomic_DNA"/>
</dbReference>
<gene>
    <name evidence="1" type="ORF">SAMN04488136_14037</name>
</gene>
<name>A0A1G8GT60_9VIBR</name>
<reference evidence="1 2" key="1">
    <citation type="submission" date="2016-10" db="EMBL/GenBank/DDBJ databases">
        <authorList>
            <person name="de Groot N.N."/>
        </authorList>
    </citation>
    <scope>NUCLEOTIDE SEQUENCE [LARGE SCALE GENOMIC DNA]</scope>
    <source>
        <strain evidence="1 2">CGMCC 1.10228</strain>
    </source>
</reference>
<dbReference type="AlphaFoldDB" id="A0A1G8GT60"/>
<evidence type="ECO:0000313" key="2">
    <source>
        <dbReference type="Proteomes" id="UP000198854"/>
    </source>
</evidence>
<proteinExistence type="predicted"/>
<protein>
    <submittedName>
        <fullName evidence="1">Uncharacterized protein</fullName>
    </submittedName>
</protein>
<dbReference type="Proteomes" id="UP000198854">
    <property type="component" value="Unassembled WGS sequence"/>
</dbReference>
<accession>A0A1G8GT60</accession>